<sequence>GEDTTPDENLNAVDDLMPHYSDLLLESGDKGDTSEEEVRRHINLAKAFQSDQFRTSQDRYDLAAVGMDPVISPSLSSDSEFSNLDKIDGQVKDLEDDAVVEKNNKVVDNIGSEFIHAHDDAEDKVYGAAVGNESGAGDGDSFDVSVKTKDISALGDGAFVDNLIDFGVETRDASKPSAQNYPQPNIHIDFADFLEDDDSDALFVDNNREVTEVSELPLDNNEDLITDVLVKVTEVPELPLDNKNDLITDVPV</sequence>
<dbReference type="EMBL" id="HACG01007605">
    <property type="protein sequence ID" value="CEK54470.1"/>
    <property type="molecule type" value="Transcribed_RNA"/>
</dbReference>
<organism evidence="1">
    <name type="scientific">Arion vulgaris</name>
    <dbReference type="NCBI Taxonomy" id="1028688"/>
    <lineage>
        <taxon>Eukaryota</taxon>
        <taxon>Metazoa</taxon>
        <taxon>Spiralia</taxon>
        <taxon>Lophotrochozoa</taxon>
        <taxon>Mollusca</taxon>
        <taxon>Gastropoda</taxon>
        <taxon>Heterobranchia</taxon>
        <taxon>Euthyneura</taxon>
        <taxon>Panpulmonata</taxon>
        <taxon>Eupulmonata</taxon>
        <taxon>Stylommatophora</taxon>
        <taxon>Helicina</taxon>
        <taxon>Arionoidea</taxon>
        <taxon>Arionidae</taxon>
        <taxon>Arion</taxon>
    </lineage>
</organism>
<proteinExistence type="predicted"/>
<dbReference type="AlphaFoldDB" id="A0A0B6YG56"/>
<evidence type="ECO:0000313" key="1">
    <source>
        <dbReference type="EMBL" id="CEK54470.1"/>
    </source>
</evidence>
<feature type="non-terminal residue" evidence="1">
    <location>
        <position position="1"/>
    </location>
</feature>
<gene>
    <name evidence="1" type="primary">ORF22899</name>
</gene>
<accession>A0A0B6YG56</accession>
<reference evidence="1" key="1">
    <citation type="submission" date="2014-12" db="EMBL/GenBank/DDBJ databases">
        <title>Insight into the proteome of Arion vulgaris.</title>
        <authorList>
            <person name="Aradska J."/>
            <person name="Bulat T."/>
            <person name="Smidak R."/>
            <person name="Sarate P."/>
            <person name="Gangsoo J."/>
            <person name="Sialana F."/>
            <person name="Bilban M."/>
            <person name="Lubec G."/>
        </authorList>
    </citation>
    <scope>NUCLEOTIDE SEQUENCE</scope>
    <source>
        <tissue evidence="1">Skin</tissue>
    </source>
</reference>
<feature type="non-terminal residue" evidence="1">
    <location>
        <position position="252"/>
    </location>
</feature>
<name>A0A0B6YG56_9EUPU</name>
<protein>
    <submittedName>
        <fullName evidence="1">Uncharacterized protein</fullName>
    </submittedName>
</protein>